<dbReference type="EMBL" id="AMCI01001386">
    <property type="protein sequence ID" value="EJX05703.1"/>
    <property type="molecule type" value="Genomic_DNA"/>
</dbReference>
<keyword evidence="1" id="KW-0812">Transmembrane</keyword>
<protein>
    <submittedName>
        <fullName evidence="2">Uncharacterized protein</fullName>
    </submittedName>
</protein>
<evidence type="ECO:0000313" key="2">
    <source>
        <dbReference type="EMBL" id="EJX05703.1"/>
    </source>
</evidence>
<sequence length="72" mass="8256">MNLLFDYSPVTAFFPFVIQLCFSLGKGRVFLCQVKRWSFSSSVSELFLCRSSWRSKCSPVLSLCAFLAIKNF</sequence>
<dbReference type="AlphaFoldDB" id="J9GSQ5"/>
<comment type="caution">
    <text evidence="2">The sequence shown here is derived from an EMBL/GenBank/DDBJ whole genome shotgun (WGS) entry which is preliminary data.</text>
</comment>
<keyword evidence="1" id="KW-0472">Membrane</keyword>
<proteinExistence type="predicted"/>
<keyword evidence="1" id="KW-1133">Transmembrane helix</keyword>
<reference evidence="2" key="1">
    <citation type="journal article" date="2012" name="PLoS ONE">
        <title>Gene sets for utilization of primary and secondary nutrition supplies in the distal gut of endangered iberian lynx.</title>
        <authorList>
            <person name="Alcaide M."/>
            <person name="Messina E."/>
            <person name="Richter M."/>
            <person name="Bargiela R."/>
            <person name="Peplies J."/>
            <person name="Huws S.A."/>
            <person name="Newbold C.J."/>
            <person name="Golyshin P.N."/>
            <person name="Simon M.A."/>
            <person name="Lopez G."/>
            <person name="Yakimov M.M."/>
            <person name="Ferrer M."/>
        </authorList>
    </citation>
    <scope>NUCLEOTIDE SEQUENCE</scope>
</reference>
<name>J9GSQ5_9ZZZZ</name>
<feature type="transmembrane region" description="Helical" evidence="1">
    <location>
        <begin position="12"/>
        <end position="31"/>
    </location>
</feature>
<evidence type="ECO:0000256" key="1">
    <source>
        <dbReference type="SAM" id="Phobius"/>
    </source>
</evidence>
<gene>
    <name evidence="2" type="ORF">EVA_06188</name>
</gene>
<accession>J9GSQ5</accession>
<organism evidence="2">
    <name type="scientific">gut metagenome</name>
    <dbReference type="NCBI Taxonomy" id="749906"/>
    <lineage>
        <taxon>unclassified sequences</taxon>
        <taxon>metagenomes</taxon>
        <taxon>organismal metagenomes</taxon>
    </lineage>
</organism>